<gene>
    <name evidence="12" type="primary">asnB</name>
    <name evidence="12" type="ORF">FJZ00_02100</name>
</gene>
<dbReference type="InterPro" id="IPR017932">
    <property type="entry name" value="GATase_2_dom"/>
</dbReference>
<dbReference type="SUPFAM" id="SSF52402">
    <property type="entry name" value="Adenine nucleotide alpha hydrolases-like"/>
    <property type="match status" value="1"/>
</dbReference>
<dbReference type="Gene3D" id="3.40.50.620">
    <property type="entry name" value="HUPs"/>
    <property type="match status" value="2"/>
</dbReference>
<dbReference type="PIRSF" id="PIRSF001589">
    <property type="entry name" value="Asn_synthetase_glu-h"/>
    <property type="match status" value="1"/>
</dbReference>
<dbReference type="PROSITE" id="PS51278">
    <property type="entry name" value="GATASE_TYPE_2"/>
    <property type="match status" value="1"/>
</dbReference>
<evidence type="ECO:0000313" key="13">
    <source>
        <dbReference type="Proteomes" id="UP000703893"/>
    </source>
</evidence>
<keyword evidence="6" id="KW-0061">Asparagine biosynthesis</keyword>
<organism evidence="12 13">
    <name type="scientific">Candidatus Tanganyikabacteria bacterium</name>
    <dbReference type="NCBI Taxonomy" id="2961651"/>
    <lineage>
        <taxon>Bacteria</taxon>
        <taxon>Bacillati</taxon>
        <taxon>Candidatus Sericytochromatia</taxon>
        <taxon>Candidatus Tanganyikabacteria</taxon>
    </lineage>
</organism>
<dbReference type="Pfam" id="PF00733">
    <property type="entry name" value="Asn_synthase"/>
    <property type="match status" value="1"/>
</dbReference>
<evidence type="ECO:0000256" key="3">
    <source>
        <dbReference type="ARBA" id="ARBA00012737"/>
    </source>
</evidence>
<feature type="site" description="Important for beta-aspartyl-AMP intermediate formation" evidence="10">
    <location>
        <position position="309"/>
    </location>
</feature>
<evidence type="ECO:0000259" key="11">
    <source>
        <dbReference type="PROSITE" id="PS51278"/>
    </source>
</evidence>
<feature type="binding site" evidence="9">
    <location>
        <position position="234"/>
    </location>
    <ligand>
        <name>ATP</name>
        <dbReference type="ChEBI" id="CHEBI:30616"/>
    </ligand>
</feature>
<dbReference type="Proteomes" id="UP000703893">
    <property type="component" value="Unassembled WGS sequence"/>
</dbReference>
<reference evidence="12 13" key="1">
    <citation type="submission" date="2019-03" db="EMBL/GenBank/DDBJ databases">
        <title>Lake Tanganyika Metagenome-Assembled Genomes (MAGs).</title>
        <authorList>
            <person name="Tran P."/>
        </authorList>
    </citation>
    <scope>NUCLEOTIDE SEQUENCE [LARGE SCALE GENOMIC DNA]</scope>
    <source>
        <strain evidence="12">K_DeepCast_65m_m2_236</strain>
    </source>
</reference>
<feature type="binding site" evidence="9">
    <location>
        <begin position="307"/>
        <end position="308"/>
    </location>
    <ligand>
        <name>ATP</name>
        <dbReference type="ChEBI" id="CHEBI:30616"/>
    </ligand>
</feature>
<evidence type="ECO:0000256" key="6">
    <source>
        <dbReference type="ARBA" id="ARBA00022888"/>
    </source>
</evidence>
<dbReference type="InterPro" id="IPR051786">
    <property type="entry name" value="ASN_synthetase/amidase"/>
</dbReference>
<dbReference type="Pfam" id="PF13537">
    <property type="entry name" value="GATase_7"/>
    <property type="match status" value="1"/>
</dbReference>
<dbReference type="InterPro" id="IPR014729">
    <property type="entry name" value="Rossmann-like_a/b/a_fold"/>
</dbReference>
<accession>A0A938BI09</accession>
<feature type="domain" description="Glutamine amidotransferase type-2" evidence="11">
    <location>
        <begin position="1"/>
        <end position="147"/>
    </location>
</feature>
<comment type="catalytic activity">
    <reaction evidence="8">
        <text>L-aspartate + L-glutamine + ATP + H2O = L-asparagine + L-glutamate + AMP + diphosphate + H(+)</text>
        <dbReference type="Rhea" id="RHEA:12228"/>
        <dbReference type="ChEBI" id="CHEBI:15377"/>
        <dbReference type="ChEBI" id="CHEBI:15378"/>
        <dbReference type="ChEBI" id="CHEBI:29985"/>
        <dbReference type="ChEBI" id="CHEBI:29991"/>
        <dbReference type="ChEBI" id="CHEBI:30616"/>
        <dbReference type="ChEBI" id="CHEBI:33019"/>
        <dbReference type="ChEBI" id="CHEBI:58048"/>
        <dbReference type="ChEBI" id="CHEBI:58359"/>
        <dbReference type="ChEBI" id="CHEBI:456215"/>
        <dbReference type="EC" id="6.3.5.4"/>
    </reaction>
</comment>
<dbReference type="NCBIfam" id="TIGR01536">
    <property type="entry name" value="asn_synth_AEB"/>
    <property type="match status" value="1"/>
</dbReference>
<comment type="similarity">
    <text evidence="2">Belongs to the asparagine synthetase family.</text>
</comment>
<evidence type="ECO:0000256" key="10">
    <source>
        <dbReference type="PIRSR" id="PIRSR001589-3"/>
    </source>
</evidence>
<dbReference type="AlphaFoldDB" id="A0A938BI09"/>
<dbReference type="EMBL" id="VGJX01000076">
    <property type="protein sequence ID" value="MBM3273917.1"/>
    <property type="molecule type" value="Genomic_DNA"/>
</dbReference>
<evidence type="ECO:0000256" key="4">
    <source>
        <dbReference type="ARBA" id="ARBA00022741"/>
    </source>
</evidence>
<feature type="binding site" evidence="9">
    <location>
        <position position="33"/>
    </location>
    <ligand>
        <name>L-glutamine</name>
        <dbReference type="ChEBI" id="CHEBI:58359"/>
    </ligand>
</feature>
<dbReference type="GO" id="GO:0005524">
    <property type="term" value="F:ATP binding"/>
    <property type="evidence" value="ECO:0007669"/>
    <property type="project" value="UniProtKB-KW"/>
</dbReference>
<dbReference type="InterPro" id="IPR029055">
    <property type="entry name" value="Ntn_hydrolases_N"/>
</dbReference>
<comment type="caution">
    <text evidence="12">The sequence shown here is derived from an EMBL/GenBank/DDBJ whole genome shotgun (WGS) entry which is preliminary data.</text>
</comment>
<dbReference type="EC" id="6.3.5.4" evidence="3"/>
<sequence>GRFRLAFNGEIYNFRELRSALEKSGHRFVGHSDTEVLLGAFEEWGICQAIARCVGMFAIAVWDRSERRLTLARDRFGEKPLYYGLIGSTLVFGSEIKSLRGHPCWQCEVDRGALALLLRHNYIPAPYSIYRDILKLAPGTTMSVTRAQLQGQDLPSPVAYWSAKDMAENGLAGQFHGGDADAVDRLDAMLRDTISLQMVADVPLGAFLSGGVDSSTVVSIMQALAKQPVRTFTIGFAEAGFDEAGHAKAVASHLGTDHTELYVTPADARDVIPRLPFLYDEPFADSSQIPTFLVAQLARRHVTVCLSGDAGDEMFGGYVRHVWAKKLWNRIAWAPAGVRKTLASVLHAVPPTRWDRLLGGVSGFLPANLRLAHGGDKIHKLARVLAEESPEALYRGLISHVDDPAAMVPGADEPPTVLTDITQWASLPDITDRIMFLDSVSYLPDDILVKVDRASMGVSLETRVPFLDHRIGEFAWSLPLRMKIRDGVGKWILRRVLNRYVPDDLVSRPKAGFAIPIDAWLRGPLKGWAEALLDEGRLQKEAFFDPRPVRKLWDEHASGRRNCQGPLWSVLMFQAWLESQGA</sequence>
<dbReference type="CDD" id="cd01991">
    <property type="entry name" value="Asn_synthase_B_C"/>
    <property type="match status" value="1"/>
</dbReference>
<dbReference type="InterPro" id="IPR001962">
    <property type="entry name" value="Asn_synthase"/>
</dbReference>
<evidence type="ECO:0000256" key="5">
    <source>
        <dbReference type="ARBA" id="ARBA00022840"/>
    </source>
</evidence>
<evidence type="ECO:0000256" key="8">
    <source>
        <dbReference type="ARBA" id="ARBA00048741"/>
    </source>
</evidence>
<dbReference type="SUPFAM" id="SSF56235">
    <property type="entry name" value="N-terminal nucleophile aminohydrolases (Ntn hydrolases)"/>
    <property type="match status" value="1"/>
</dbReference>
<dbReference type="PANTHER" id="PTHR43284:SF1">
    <property type="entry name" value="ASPARAGINE SYNTHETASE"/>
    <property type="match status" value="1"/>
</dbReference>
<dbReference type="GO" id="GO:0005829">
    <property type="term" value="C:cytosol"/>
    <property type="evidence" value="ECO:0007669"/>
    <property type="project" value="TreeGrafter"/>
</dbReference>
<evidence type="ECO:0000256" key="1">
    <source>
        <dbReference type="ARBA" id="ARBA00005187"/>
    </source>
</evidence>
<comment type="pathway">
    <text evidence="1">Amino-acid biosynthesis; L-asparagine biosynthesis; L-asparagine from L-aspartate (L-Gln route): step 1/1.</text>
</comment>
<keyword evidence="6" id="KW-0028">Amino-acid biosynthesis</keyword>
<dbReference type="InterPro" id="IPR006426">
    <property type="entry name" value="Asn_synth_AEB"/>
</dbReference>
<keyword evidence="4 9" id="KW-0547">Nucleotide-binding</keyword>
<dbReference type="Gene3D" id="3.60.20.10">
    <property type="entry name" value="Glutamine Phosphoribosylpyrophosphate, subunit 1, domain 1"/>
    <property type="match status" value="1"/>
</dbReference>
<dbReference type="CDD" id="cd00712">
    <property type="entry name" value="AsnB"/>
    <property type="match status" value="1"/>
</dbReference>
<keyword evidence="5 9" id="KW-0067">ATP-binding</keyword>
<proteinExistence type="inferred from homology"/>
<evidence type="ECO:0000313" key="12">
    <source>
        <dbReference type="EMBL" id="MBM3273917.1"/>
    </source>
</evidence>
<evidence type="ECO:0000256" key="7">
    <source>
        <dbReference type="ARBA" id="ARBA00022962"/>
    </source>
</evidence>
<evidence type="ECO:0000256" key="2">
    <source>
        <dbReference type="ARBA" id="ARBA00005752"/>
    </source>
</evidence>
<dbReference type="GO" id="GO:0006529">
    <property type="term" value="P:asparagine biosynthetic process"/>
    <property type="evidence" value="ECO:0007669"/>
    <property type="project" value="UniProtKB-KW"/>
</dbReference>
<dbReference type="InterPro" id="IPR033738">
    <property type="entry name" value="AsnB_N"/>
</dbReference>
<keyword evidence="7" id="KW-0315">Glutamine amidotransferase</keyword>
<feature type="non-terminal residue" evidence="12">
    <location>
        <position position="1"/>
    </location>
</feature>
<keyword evidence="12" id="KW-0436">Ligase</keyword>
<dbReference type="PANTHER" id="PTHR43284">
    <property type="entry name" value="ASPARAGINE SYNTHETASE (GLUTAMINE-HYDROLYZING)"/>
    <property type="match status" value="1"/>
</dbReference>
<evidence type="ECO:0000256" key="9">
    <source>
        <dbReference type="PIRSR" id="PIRSR001589-2"/>
    </source>
</evidence>
<name>A0A938BI09_9BACT</name>
<protein>
    <recommendedName>
        <fullName evidence="3">asparagine synthase (glutamine-hydrolyzing)</fullName>
        <ecNumber evidence="3">6.3.5.4</ecNumber>
    </recommendedName>
</protein>
<dbReference type="GO" id="GO:0004066">
    <property type="term" value="F:asparagine synthase (glutamine-hydrolyzing) activity"/>
    <property type="evidence" value="ECO:0007669"/>
    <property type="project" value="UniProtKB-EC"/>
</dbReference>